<name>A0A7S1D9V0_CYCTE</name>
<organism evidence="2">
    <name type="scientific">Cyclophora tenuis</name>
    <name type="common">Marine diatom</name>
    <dbReference type="NCBI Taxonomy" id="216820"/>
    <lineage>
        <taxon>Eukaryota</taxon>
        <taxon>Sar</taxon>
        <taxon>Stramenopiles</taxon>
        <taxon>Ochrophyta</taxon>
        <taxon>Bacillariophyta</taxon>
        <taxon>Fragilariophyceae</taxon>
        <taxon>Fragilariophycidae</taxon>
        <taxon>Cyclophorales</taxon>
        <taxon>Cyclophoraceae</taxon>
        <taxon>Cyclophora</taxon>
    </lineage>
</organism>
<proteinExistence type="predicted"/>
<feature type="compositionally biased region" description="Basic and acidic residues" evidence="1">
    <location>
        <begin position="228"/>
        <end position="240"/>
    </location>
</feature>
<gene>
    <name evidence="2" type="ORF">CTEN0397_LOCUS11413</name>
</gene>
<accession>A0A7S1D9V0</accession>
<evidence type="ECO:0000256" key="1">
    <source>
        <dbReference type="SAM" id="MobiDB-lite"/>
    </source>
</evidence>
<feature type="region of interest" description="Disordered" evidence="1">
    <location>
        <begin position="217"/>
        <end position="260"/>
    </location>
</feature>
<dbReference type="EMBL" id="HBFW01017802">
    <property type="protein sequence ID" value="CAD8940347.1"/>
    <property type="molecule type" value="Transcribed_RNA"/>
</dbReference>
<dbReference type="AlphaFoldDB" id="A0A7S1D9V0"/>
<feature type="region of interest" description="Disordered" evidence="1">
    <location>
        <begin position="139"/>
        <end position="179"/>
    </location>
</feature>
<protein>
    <submittedName>
        <fullName evidence="2">Uncharacterized protein</fullName>
    </submittedName>
</protein>
<evidence type="ECO:0000313" key="2">
    <source>
        <dbReference type="EMBL" id="CAD8940347.1"/>
    </source>
</evidence>
<feature type="region of interest" description="Disordered" evidence="1">
    <location>
        <begin position="1"/>
        <end position="22"/>
    </location>
</feature>
<reference evidence="2" key="1">
    <citation type="submission" date="2021-01" db="EMBL/GenBank/DDBJ databases">
        <authorList>
            <person name="Corre E."/>
            <person name="Pelletier E."/>
            <person name="Niang G."/>
            <person name="Scheremetjew M."/>
            <person name="Finn R."/>
            <person name="Kale V."/>
            <person name="Holt S."/>
            <person name="Cochrane G."/>
            <person name="Meng A."/>
            <person name="Brown T."/>
            <person name="Cohen L."/>
        </authorList>
    </citation>
    <scope>NUCLEOTIDE SEQUENCE</scope>
    <source>
        <strain evidence="2">ECT3854</strain>
    </source>
</reference>
<sequence>MTAQGVNSSAKPQQAKGRRKPKLIKTSMGCAETYAQQDETNQPKVLLAMALGLEGCCTCDFVFNMVFSRSDVNPSLRQLLAEATRRFYSISPETRRTQARPTSGFSKSQLIRWLESHPVKEQPCVDFISQRLEEDIFGSDRSRSHENDEEENPPAADCSEEGRPRKTDSSCPERLSNATPEHTNVATVLVVEKGAACDGQRYHSSSFYKQPYVDQSVPEKQNSSQMRICDENHTVKESTHHKTSQSIPSKSGKKPSLAVENNKGWKAVSELVRLELNRSA</sequence>
<feature type="compositionally biased region" description="Polar residues" evidence="1">
    <location>
        <begin position="1"/>
        <end position="12"/>
    </location>
</feature>